<dbReference type="InterPro" id="IPR011527">
    <property type="entry name" value="ABC1_TM_dom"/>
</dbReference>
<dbReference type="RefSeq" id="WP_257922135.1">
    <property type="nucleotide sequence ID" value="NZ_JAMXQV010000011.1"/>
</dbReference>
<evidence type="ECO:0000259" key="10">
    <source>
        <dbReference type="PROSITE" id="PS50929"/>
    </source>
</evidence>
<sequence length="711" mass="70790">MSLRRLYWSALAGQWRGGAVLLVCSLLEGVPAFFSGRLVELSVDRGFAVGNPTAGLGWLALFGLAATLGAFGSRMVWHQLGKVVEPLRDSLVTAVVRGVLHDESPPRNQPDSSGVARITQHVEVVRDATAGLLVQARGMLVTTASALAGLVTVAGALVVPVAVPVVGALIAFVCLLPSLARRQRALALADEHTAATAGASLAGMRDIVACGAEPIAALAMYDAVDAQAAAAIRVARSSALRSLVISLGGFVPLLLALALAPGLVARGELTAGAALGALVYLATTMQPALRGLAATAGTVVLRLLVALRRLAETAELPVVADGTETPRGTDVDVRGLTFGWGATAEPVVRGLDLGLRSGEHLAVVGPSGIGKSTLAGLLTGMLTPQEGRVLLGGVPVRDVPVVLRHQLVALIPQEAYVFAGTVRDNVGLFAPSASDEALSAAAEAVGAGALLRRLGGLDAEIGHGGEGISAGEGQLLALARVYASSAEFVILDEATSHLDPVSEARAERAFAARGGVLVVIAHRLSSALRADRVLVMDGRETALGSHADLLARSARYAELMQAWTAPGAGGPAPGAVHITGAGSQPAGTGGSLPAGSGGAVGGAPSGDGTTHFVKRLAGGGGAVDGTSSDDDPTHLGKPLAGRGAVVGGAPAGNGAATTSLSPSVDGESASVGEAPAGDGSAATTGGSDSRDSGATGSTPRSPSVSRAARVS</sequence>
<protein>
    <submittedName>
        <fullName evidence="11">ABC transporter ATP-binding protein/permease</fullName>
    </submittedName>
</protein>
<gene>
    <name evidence="11" type="ORF">M8542_22260</name>
</gene>
<dbReference type="InterPro" id="IPR036640">
    <property type="entry name" value="ABC1_TM_sf"/>
</dbReference>
<dbReference type="InterPro" id="IPR027417">
    <property type="entry name" value="P-loop_NTPase"/>
</dbReference>
<evidence type="ECO:0000313" key="12">
    <source>
        <dbReference type="Proteomes" id="UP001144096"/>
    </source>
</evidence>
<dbReference type="Gene3D" id="3.40.50.300">
    <property type="entry name" value="P-loop containing nucleotide triphosphate hydrolases"/>
    <property type="match status" value="1"/>
</dbReference>
<dbReference type="SMART" id="SM00382">
    <property type="entry name" value="AAA"/>
    <property type="match status" value="1"/>
</dbReference>
<dbReference type="GO" id="GO:0034040">
    <property type="term" value="F:ATPase-coupled lipid transmembrane transporter activity"/>
    <property type="evidence" value="ECO:0007669"/>
    <property type="project" value="TreeGrafter"/>
</dbReference>
<keyword evidence="12" id="KW-1185">Reference proteome</keyword>
<dbReference type="InterPro" id="IPR039421">
    <property type="entry name" value="Type_1_exporter"/>
</dbReference>
<dbReference type="AlphaFoldDB" id="A0A9X2NF52"/>
<dbReference type="Pfam" id="PF00005">
    <property type="entry name" value="ABC_tran"/>
    <property type="match status" value="1"/>
</dbReference>
<keyword evidence="6 8" id="KW-0472">Membrane</keyword>
<dbReference type="InterPro" id="IPR003593">
    <property type="entry name" value="AAA+_ATPase"/>
</dbReference>
<evidence type="ECO:0000313" key="11">
    <source>
        <dbReference type="EMBL" id="MCR6485554.1"/>
    </source>
</evidence>
<comment type="subcellular location">
    <subcellularLocation>
        <location evidence="1">Cell membrane</location>
        <topology evidence="1">Multi-pass membrane protein</topology>
    </subcellularLocation>
</comment>
<evidence type="ECO:0000256" key="3">
    <source>
        <dbReference type="ARBA" id="ARBA00022741"/>
    </source>
</evidence>
<evidence type="ECO:0000256" key="5">
    <source>
        <dbReference type="ARBA" id="ARBA00022989"/>
    </source>
</evidence>
<dbReference type="GO" id="GO:0140359">
    <property type="term" value="F:ABC-type transporter activity"/>
    <property type="evidence" value="ECO:0007669"/>
    <property type="project" value="InterPro"/>
</dbReference>
<dbReference type="GO" id="GO:0005524">
    <property type="term" value="F:ATP binding"/>
    <property type="evidence" value="ECO:0007669"/>
    <property type="project" value="UniProtKB-KW"/>
</dbReference>
<dbReference type="PROSITE" id="PS50893">
    <property type="entry name" value="ABC_TRANSPORTER_2"/>
    <property type="match status" value="1"/>
</dbReference>
<evidence type="ECO:0000256" key="2">
    <source>
        <dbReference type="ARBA" id="ARBA00022692"/>
    </source>
</evidence>
<evidence type="ECO:0000256" key="6">
    <source>
        <dbReference type="ARBA" id="ARBA00023136"/>
    </source>
</evidence>
<feature type="region of interest" description="Disordered" evidence="7">
    <location>
        <begin position="578"/>
        <end position="711"/>
    </location>
</feature>
<reference evidence="11" key="1">
    <citation type="submission" date="2022-06" db="EMBL/GenBank/DDBJ databases">
        <title>Amycolatopsis iheyaensis sp. nov., a new species of the genus Amycolatopsis isolated from soil in Iheya island, Japan.</title>
        <authorList>
            <person name="Ngamcharungchit C."/>
            <person name="Kanto H."/>
            <person name="Take A."/>
            <person name="Intra B."/>
            <person name="Matsumoto A."/>
            <person name="Panbangred W."/>
            <person name="Inahashi Y."/>
        </authorList>
    </citation>
    <scope>NUCLEOTIDE SEQUENCE</scope>
    <source>
        <strain evidence="11">OK19-0408</strain>
    </source>
</reference>
<dbReference type="InterPro" id="IPR003439">
    <property type="entry name" value="ABC_transporter-like_ATP-bd"/>
</dbReference>
<dbReference type="SUPFAM" id="SSF90123">
    <property type="entry name" value="ABC transporter transmembrane region"/>
    <property type="match status" value="1"/>
</dbReference>
<feature type="compositionally biased region" description="Low complexity" evidence="7">
    <location>
        <begin position="676"/>
        <end position="687"/>
    </location>
</feature>
<proteinExistence type="predicted"/>
<dbReference type="GO" id="GO:0005886">
    <property type="term" value="C:plasma membrane"/>
    <property type="evidence" value="ECO:0007669"/>
    <property type="project" value="UniProtKB-SubCell"/>
</dbReference>
<dbReference type="PANTHER" id="PTHR24221">
    <property type="entry name" value="ATP-BINDING CASSETTE SUB-FAMILY B"/>
    <property type="match status" value="1"/>
</dbReference>
<comment type="caution">
    <text evidence="11">The sequence shown here is derived from an EMBL/GenBank/DDBJ whole genome shotgun (WGS) entry which is preliminary data.</text>
</comment>
<dbReference type="EMBL" id="JAMXQV010000011">
    <property type="protein sequence ID" value="MCR6485554.1"/>
    <property type="molecule type" value="Genomic_DNA"/>
</dbReference>
<keyword evidence="5 8" id="KW-1133">Transmembrane helix</keyword>
<feature type="domain" description="ABC transmembrane type-1" evidence="10">
    <location>
        <begin position="19"/>
        <end position="287"/>
    </location>
</feature>
<dbReference type="Gene3D" id="1.20.1560.10">
    <property type="entry name" value="ABC transporter type 1, transmembrane domain"/>
    <property type="match status" value="1"/>
</dbReference>
<dbReference type="PANTHER" id="PTHR24221:SF654">
    <property type="entry name" value="ATP-BINDING CASSETTE SUB-FAMILY B MEMBER 6"/>
    <property type="match status" value="1"/>
</dbReference>
<evidence type="ECO:0000256" key="8">
    <source>
        <dbReference type="SAM" id="Phobius"/>
    </source>
</evidence>
<keyword evidence="3" id="KW-0547">Nucleotide-binding</keyword>
<name>A0A9X2NF52_9PSEU</name>
<accession>A0A9X2NF52</accession>
<evidence type="ECO:0000256" key="7">
    <source>
        <dbReference type="SAM" id="MobiDB-lite"/>
    </source>
</evidence>
<feature type="transmembrane region" description="Helical" evidence="8">
    <location>
        <begin position="243"/>
        <end position="265"/>
    </location>
</feature>
<feature type="domain" description="ABC transporter" evidence="9">
    <location>
        <begin position="331"/>
        <end position="562"/>
    </location>
</feature>
<feature type="compositionally biased region" description="Gly residues" evidence="7">
    <location>
        <begin position="587"/>
        <end position="605"/>
    </location>
</feature>
<keyword evidence="4 11" id="KW-0067">ATP-binding</keyword>
<dbReference type="SUPFAM" id="SSF52540">
    <property type="entry name" value="P-loop containing nucleoside triphosphate hydrolases"/>
    <property type="match status" value="1"/>
</dbReference>
<dbReference type="GO" id="GO:0016887">
    <property type="term" value="F:ATP hydrolysis activity"/>
    <property type="evidence" value="ECO:0007669"/>
    <property type="project" value="InterPro"/>
</dbReference>
<evidence type="ECO:0000256" key="1">
    <source>
        <dbReference type="ARBA" id="ARBA00004651"/>
    </source>
</evidence>
<keyword evidence="2 8" id="KW-0812">Transmembrane</keyword>
<dbReference type="PROSITE" id="PS50929">
    <property type="entry name" value="ABC_TM1F"/>
    <property type="match status" value="1"/>
</dbReference>
<evidence type="ECO:0000259" key="9">
    <source>
        <dbReference type="PROSITE" id="PS50893"/>
    </source>
</evidence>
<dbReference type="Proteomes" id="UP001144096">
    <property type="component" value="Unassembled WGS sequence"/>
</dbReference>
<feature type="transmembrane region" description="Helical" evidence="8">
    <location>
        <begin position="161"/>
        <end position="180"/>
    </location>
</feature>
<evidence type="ECO:0000256" key="4">
    <source>
        <dbReference type="ARBA" id="ARBA00022840"/>
    </source>
</evidence>
<feature type="compositionally biased region" description="Low complexity" evidence="7">
    <location>
        <begin position="699"/>
        <end position="711"/>
    </location>
</feature>
<organism evidence="11 12">
    <name type="scientific">Amycolatopsis iheyensis</name>
    <dbReference type="NCBI Taxonomy" id="2945988"/>
    <lineage>
        <taxon>Bacteria</taxon>
        <taxon>Bacillati</taxon>
        <taxon>Actinomycetota</taxon>
        <taxon>Actinomycetes</taxon>
        <taxon>Pseudonocardiales</taxon>
        <taxon>Pseudonocardiaceae</taxon>
        <taxon>Amycolatopsis</taxon>
    </lineage>
</organism>
<feature type="transmembrane region" description="Helical" evidence="8">
    <location>
        <begin position="56"/>
        <end position="77"/>
    </location>
</feature>